<dbReference type="GO" id="GO:0008664">
    <property type="term" value="F:RNA 2',3'-cyclic 3'-phosphodiesterase activity"/>
    <property type="evidence" value="ECO:0007669"/>
    <property type="project" value="InterPro"/>
</dbReference>
<dbReference type="Gene3D" id="3.90.1140.10">
    <property type="entry name" value="Cyclic phosphodiesterase"/>
    <property type="match status" value="1"/>
</dbReference>
<dbReference type="NCBIfam" id="TIGR02258">
    <property type="entry name" value="2_5_ligase"/>
    <property type="match status" value="1"/>
</dbReference>
<accession>A0A1J5S9P6</accession>
<evidence type="ECO:0000313" key="2">
    <source>
        <dbReference type="EMBL" id="OIQ98475.1"/>
    </source>
</evidence>
<dbReference type="GO" id="GO:0016874">
    <property type="term" value="F:ligase activity"/>
    <property type="evidence" value="ECO:0007669"/>
    <property type="project" value="UniProtKB-KW"/>
</dbReference>
<name>A0A1J5S9P6_9ZZZZ</name>
<dbReference type="PANTHER" id="PTHR35561:SF1">
    <property type="entry name" value="RNA 2',3'-CYCLIC PHOSPHODIESTERASE"/>
    <property type="match status" value="1"/>
</dbReference>
<gene>
    <name evidence="2" type="primary">ligT_5</name>
    <name evidence="2" type="ORF">GALL_194500</name>
</gene>
<dbReference type="SUPFAM" id="SSF55144">
    <property type="entry name" value="LigT-like"/>
    <property type="match status" value="1"/>
</dbReference>
<dbReference type="GO" id="GO:0004113">
    <property type="term" value="F:2',3'-cyclic-nucleotide 3'-phosphodiesterase activity"/>
    <property type="evidence" value="ECO:0007669"/>
    <property type="project" value="InterPro"/>
</dbReference>
<organism evidence="2">
    <name type="scientific">mine drainage metagenome</name>
    <dbReference type="NCBI Taxonomy" id="410659"/>
    <lineage>
        <taxon>unclassified sequences</taxon>
        <taxon>metagenomes</taxon>
        <taxon>ecological metagenomes</taxon>
    </lineage>
</organism>
<sequence length="190" mass="21598">MNGVSIGAMNKPDEKKLRLFFACWPDDAERVAMAAWQPPLRELCGGRAMRTDTLHVTLVFLGEVAEHRLQALLLTAREVNCPGFELILTTVQYWGHNHIAYAAPDAVPSRLAELVGELERSLRRHRFHFDARPYKPHVTLLRNAQWSDARLPPMTAVRWRVDDFALVQSSNGEEGARYEVLARFPLRNAA</sequence>
<comment type="caution">
    <text evidence="2">The sequence shown here is derived from an EMBL/GenBank/DDBJ whole genome shotgun (WGS) entry which is preliminary data.</text>
</comment>
<dbReference type="InterPro" id="IPR004175">
    <property type="entry name" value="RNA_CPDase"/>
</dbReference>
<evidence type="ECO:0000256" key="1">
    <source>
        <dbReference type="ARBA" id="ARBA00022801"/>
    </source>
</evidence>
<dbReference type="HAMAP" id="MF_01940">
    <property type="entry name" value="RNA_CPDase"/>
    <property type="match status" value="1"/>
</dbReference>
<keyword evidence="2" id="KW-0436">Ligase</keyword>
<proteinExistence type="inferred from homology"/>
<keyword evidence="1" id="KW-0378">Hydrolase</keyword>
<dbReference type="InterPro" id="IPR009097">
    <property type="entry name" value="Cyclic_Pdiesterase"/>
</dbReference>
<dbReference type="EC" id="6.5.1.-" evidence="2"/>
<protein>
    <submittedName>
        <fullName evidence="2">2'-5'-RNA ligase</fullName>
        <ecNumber evidence="2">6.5.1.-</ecNumber>
    </submittedName>
</protein>
<dbReference type="EMBL" id="MLJW01000118">
    <property type="protein sequence ID" value="OIQ98475.1"/>
    <property type="molecule type" value="Genomic_DNA"/>
</dbReference>
<reference evidence="2" key="1">
    <citation type="submission" date="2016-10" db="EMBL/GenBank/DDBJ databases">
        <title>Sequence of Gallionella enrichment culture.</title>
        <authorList>
            <person name="Poehlein A."/>
            <person name="Muehling M."/>
            <person name="Daniel R."/>
        </authorList>
    </citation>
    <scope>NUCLEOTIDE SEQUENCE</scope>
</reference>
<dbReference type="PANTHER" id="PTHR35561">
    <property type="entry name" value="RNA 2',3'-CYCLIC PHOSPHODIESTERASE"/>
    <property type="match status" value="1"/>
</dbReference>
<dbReference type="AlphaFoldDB" id="A0A1J5S9P6"/>
<dbReference type="Pfam" id="PF13563">
    <property type="entry name" value="2_5_RNA_ligase2"/>
    <property type="match status" value="1"/>
</dbReference>